<dbReference type="GO" id="GO:0033179">
    <property type="term" value="C:proton-transporting V-type ATPase, V0 domain"/>
    <property type="evidence" value="ECO:0007669"/>
    <property type="project" value="InterPro"/>
</dbReference>
<organism evidence="1 2">
    <name type="scientific">Limosa lapponica baueri</name>
    <dbReference type="NCBI Taxonomy" id="1758121"/>
    <lineage>
        <taxon>Eukaryota</taxon>
        <taxon>Metazoa</taxon>
        <taxon>Chordata</taxon>
        <taxon>Craniata</taxon>
        <taxon>Vertebrata</taxon>
        <taxon>Euteleostomi</taxon>
        <taxon>Archelosauria</taxon>
        <taxon>Archosauria</taxon>
        <taxon>Dinosauria</taxon>
        <taxon>Saurischia</taxon>
        <taxon>Theropoda</taxon>
        <taxon>Coelurosauria</taxon>
        <taxon>Aves</taxon>
        <taxon>Neognathae</taxon>
        <taxon>Neoaves</taxon>
        <taxon>Charadriiformes</taxon>
        <taxon>Scolopacidae</taxon>
        <taxon>Limosa</taxon>
    </lineage>
</organism>
<dbReference type="OrthoDB" id="10250083at2759"/>
<keyword evidence="2" id="KW-1185">Reference proteome</keyword>
<sequence length="198" mass="22638">MSVQKNHKKNHLKLHLQTTDYGNFLANETGPLTISTIDDKLKAKLLTEFHYFRNHAFEPLATFLNFITYSYMIDNVILLITGTLHQRPIAELVPKCHPLGSFEQMEAVSIASNPTELFNAILVDTPLAAFFQDCLSENDLDEMNIEIMRNKLYKASSCTVMTILGVFQSVSEKEHCYSTLLKDMQLTCACIFKLLYKY</sequence>
<dbReference type="PANTHER" id="PTHR11028">
    <property type="entry name" value="VACUOLAR ATP SYNTHASE SUBUNIT AC39"/>
    <property type="match status" value="1"/>
</dbReference>
<protein>
    <submittedName>
        <fullName evidence="1">V-type proton atpase subunit d 2</fullName>
    </submittedName>
</protein>
<dbReference type="EMBL" id="KZ512940">
    <property type="protein sequence ID" value="PKU31354.1"/>
    <property type="molecule type" value="Genomic_DNA"/>
</dbReference>
<evidence type="ECO:0000313" key="2">
    <source>
        <dbReference type="Proteomes" id="UP000233556"/>
    </source>
</evidence>
<name>A0A2I0TC27_LIMLA</name>
<reference evidence="2" key="2">
    <citation type="submission" date="2017-12" db="EMBL/GenBank/DDBJ databases">
        <title>Genome sequence of the Bar-tailed Godwit (Limosa lapponica baueri).</title>
        <authorList>
            <person name="Lima N.C.B."/>
            <person name="Parody-Merino A.M."/>
            <person name="Battley P.F."/>
            <person name="Fidler A.E."/>
            <person name="Prosdocimi F."/>
        </authorList>
    </citation>
    <scope>NUCLEOTIDE SEQUENCE [LARGE SCALE GENOMIC DNA]</scope>
</reference>
<dbReference type="Pfam" id="PF01992">
    <property type="entry name" value="vATP-synt_AC39"/>
    <property type="match status" value="1"/>
</dbReference>
<dbReference type="InterPro" id="IPR016727">
    <property type="entry name" value="ATPase_V0-cplx_dsu"/>
</dbReference>
<evidence type="ECO:0000313" key="1">
    <source>
        <dbReference type="EMBL" id="PKU31354.1"/>
    </source>
</evidence>
<accession>A0A2I0TC27</accession>
<dbReference type="SUPFAM" id="SSF103486">
    <property type="entry name" value="V-type ATP synthase subunit C"/>
    <property type="match status" value="1"/>
</dbReference>
<gene>
    <name evidence="1" type="ORF">llap_18342</name>
</gene>
<dbReference type="InterPro" id="IPR036079">
    <property type="entry name" value="ATPase_csu/dsu_sf"/>
</dbReference>
<dbReference type="AlphaFoldDB" id="A0A2I0TC27"/>
<dbReference type="InterPro" id="IPR002843">
    <property type="entry name" value="ATPase_V0-cplx_csu/dsu"/>
</dbReference>
<proteinExistence type="predicted"/>
<dbReference type="Proteomes" id="UP000233556">
    <property type="component" value="Unassembled WGS sequence"/>
</dbReference>
<dbReference type="GO" id="GO:0046961">
    <property type="term" value="F:proton-transporting ATPase activity, rotational mechanism"/>
    <property type="evidence" value="ECO:0007669"/>
    <property type="project" value="InterPro"/>
</dbReference>
<reference evidence="2" key="1">
    <citation type="submission" date="2017-11" db="EMBL/GenBank/DDBJ databases">
        <authorList>
            <person name="Lima N.C."/>
            <person name="Parody-Merino A.M."/>
            <person name="Battley P.F."/>
            <person name="Fidler A.E."/>
            <person name="Prosdocimi F."/>
        </authorList>
    </citation>
    <scope>NUCLEOTIDE SEQUENCE [LARGE SCALE GENOMIC DNA]</scope>
</reference>